<evidence type="ECO:0000313" key="1">
    <source>
        <dbReference type="EMBL" id="CDO99908.1"/>
    </source>
</evidence>
<evidence type="ECO:0000313" key="2">
    <source>
        <dbReference type="Proteomes" id="UP000295252"/>
    </source>
</evidence>
<accession>A0A068TX18</accession>
<reference evidence="2" key="1">
    <citation type="journal article" date="2014" name="Science">
        <title>The coffee genome provides insight into the convergent evolution of caffeine biosynthesis.</title>
        <authorList>
            <person name="Denoeud F."/>
            <person name="Carretero-Paulet L."/>
            <person name="Dereeper A."/>
            <person name="Droc G."/>
            <person name="Guyot R."/>
            <person name="Pietrella M."/>
            <person name="Zheng C."/>
            <person name="Alberti A."/>
            <person name="Anthony F."/>
            <person name="Aprea G."/>
            <person name="Aury J.M."/>
            <person name="Bento P."/>
            <person name="Bernard M."/>
            <person name="Bocs S."/>
            <person name="Campa C."/>
            <person name="Cenci A."/>
            <person name="Combes M.C."/>
            <person name="Crouzillat D."/>
            <person name="Da Silva C."/>
            <person name="Daddiego L."/>
            <person name="De Bellis F."/>
            <person name="Dussert S."/>
            <person name="Garsmeur O."/>
            <person name="Gayraud T."/>
            <person name="Guignon V."/>
            <person name="Jahn K."/>
            <person name="Jamilloux V."/>
            <person name="Joet T."/>
            <person name="Labadie K."/>
            <person name="Lan T."/>
            <person name="Leclercq J."/>
            <person name="Lepelley M."/>
            <person name="Leroy T."/>
            <person name="Li L.T."/>
            <person name="Librado P."/>
            <person name="Lopez L."/>
            <person name="Munoz A."/>
            <person name="Noel B."/>
            <person name="Pallavicini A."/>
            <person name="Perrotta G."/>
            <person name="Poncet V."/>
            <person name="Pot D."/>
            <person name="Priyono X."/>
            <person name="Rigoreau M."/>
            <person name="Rouard M."/>
            <person name="Rozas J."/>
            <person name="Tranchant-Dubreuil C."/>
            <person name="VanBuren R."/>
            <person name="Zhang Q."/>
            <person name="Andrade A.C."/>
            <person name="Argout X."/>
            <person name="Bertrand B."/>
            <person name="de Kochko A."/>
            <person name="Graziosi G."/>
            <person name="Henry R.J."/>
            <person name="Jayarama X."/>
            <person name="Ming R."/>
            <person name="Nagai C."/>
            <person name="Rounsley S."/>
            <person name="Sankoff D."/>
            <person name="Giuliano G."/>
            <person name="Albert V.A."/>
            <person name="Wincker P."/>
            <person name="Lashermes P."/>
        </authorList>
    </citation>
    <scope>NUCLEOTIDE SEQUENCE [LARGE SCALE GENOMIC DNA]</scope>
    <source>
        <strain evidence="2">cv. DH200-94</strain>
    </source>
</reference>
<protein>
    <submittedName>
        <fullName evidence="1">Uncharacterized protein</fullName>
    </submittedName>
</protein>
<dbReference type="Proteomes" id="UP000295252">
    <property type="component" value="Chromosome IV"/>
</dbReference>
<dbReference type="OrthoDB" id="6017153at2759"/>
<name>A0A068TX18_COFCA</name>
<dbReference type="Gramene" id="CDO99908">
    <property type="protein sequence ID" value="CDO99908"/>
    <property type="gene ID" value="GSCOC_T00029621001"/>
</dbReference>
<proteinExistence type="predicted"/>
<keyword evidence="2" id="KW-1185">Reference proteome</keyword>
<sequence>MLGFSAAVASLSPVSTDVVNLAAVLATPRVLRAVIALPLFVRITNTISPSNLEHLSLLMMSLRSNSCSSVKAMAKAGALSAPTTPARGRKHALISLSDKTDVAVLGSGLQELGSTLMQNFWVLTIFTGRTTWH</sequence>
<dbReference type="PhylomeDB" id="A0A068TX18"/>
<dbReference type="AlphaFoldDB" id="A0A068TX18"/>
<organism evidence="1 2">
    <name type="scientific">Coffea canephora</name>
    <name type="common">Robusta coffee</name>
    <dbReference type="NCBI Taxonomy" id="49390"/>
    <lineage>
        <taxon>Eukaryota</taxon>
        <taxon>Viridiplantae</taxon>
        <taxon>Streptophyta</taxon>
        <taxon>Embryophyta</taxon>
        <taxon>Tracheophyta</taxon>
        <taxon>Spermatophyta</taxon>
        <taxon>Magnoliopsida</taxon>
        <taxon>eudicotyledons</taxon>
        <taxon>Gunneridae</taxon>
        <taxon>Pentapetalae</taxon>
        <taxon>asterids</taxon>
        <taxon>lamiids</taxon>
        <taxon>Gentianales</taxon>
        <taxon>Rubiaceae</taxon>
        <taxon>Ixoroideae</taxon>
        <taxon>Gardenieae complex</taxon>
        <taxon>Bertiereae - Coffeeae clade</taxon>
        <taxon>Coffeeae</taxon>
        <taxon>Coffea</taxon>
    </lineage>
</organism>
<gene>
    <name evidence="1" type="ORF">GSCOC_T00029621001</name>
</gene>
<dbReference type="EMBL" id="HG739088">
    <property type="protein sequence ID" value="CDO99908.1"/>
    <property type="molecule type" value="Genomic_DNA"/>
</dbReference>
<dbReference type="InParanoid" id="A0A068TX18"/>